<dbReference type="AlphaFoldDB" id="A0AAV1D000"/>
<dbReference type="Proteomes" id="UP001161247">
    <property type="component" value="Chromosome 3"/>
</dbReference>
<evidence type="ECO:0000256" key="1">
    <source>
        <dbReference type="SAM" id="SignalP"/>
    </source>
</evidence>
<feature type="signal peptide" evidence="1">
    <location>
        <begin position="1"/>
        <end position="23"/>
    </location>
</feature>
<dbReference type="EMBL" id="OX459120">
    <property type="protein sequence ID" value="CAI9100329.1"/>
    <property type="molecule type" value="Genomic_DNA"/>
</dbReference>
<evidence type="ECO:0000313" key="2">
    <source>
        <dbReference type="EMBL" id="CAI9100329.1"/>
    </source>
</evidence>
<reference evidence="2" key="1">
    <citation type="submission" date="2023-03" db="EMBL/GenBank/DDBJ databases">
        <authorList>
            <person name="Julca I."/>
        </authorList>
    </citation>
    <scope>NUCLEOTIDE SEQUENCE</scope>
</reference>
<gene>
    <name evidence="2" type="ORF">OLC1_LOCUS10188</name>
</gene>
<keyword evidence="1" id="KW-0732">Signal</keyword>
<keyword evidence="3" id="KW-1185">Reference proteome</keyword>
<organism evidence="2 3">
    <name type="scientific">Oldenlandia corymbosa var. corymbosa</name>
    <dbReference type="NCBI Taxonomy" id="529605"/>
    <lineage>
        <taxon>Eukaryota</taxon>
        <taxon>Viridiplantae</taxon>
        <taxon>Streptophyta</taxon>
        <taxon>Embryophyta</taxon>
        <taxon>Tracheophyta</taxon>
        <taxon>Spermatophyta</taxon>
        <taxon>Magnoliopsida</taxon>
        <taxon>eudicotyledons</taxon>
        <taxon>Gunneridae</taxon>
        <taxon>Pentapetalae</taxon>
        <taxon>asterids</taxon>
        <taxon>lamiids</taxon>
        <taxon>Gentianales</taxon>
        <taxon>Rubiaceae</taxon>
        <taxon>Rubioideae</taxon>
        <taxon>Spermacoceae</taxon>
        <taxon>Hedyotis-Oldenlandia complex</taxon>
        <taxon>Oldenlandia</taxon>
    </lineage>
</organism>
<sequence length="93" mass="10565">MAKFTKYFILVLLLEAFVGVVEVESSRVGITEAMKTFPARELTSKGEYCGETCYVTSCYLFQGCTQCVDSRCYYQGYQTQIDDEDTQCVDSRC</sequence>
<feature type="chain" id="PRO_5043673423" evidence="1">
    <location>
        <begin position="24"/>
        <end position="93"/>
    </location>
</feature>
<protein>
    <submittedName>
        <fullName evidence="2">OLC1v1037303C1</fullName>
    </submittedName>
</protein>
<proteinExistence type="predicted"/>
<name>A0AAV1D000_OLDCO</name>
<accession>A0AAV1D000</accession>
<evidence type="ECO:0000313" key="3">
    <source>
        <dbReference type="Proteomes" id="UP001161247"/>
    </source>
</evidence>